<name>A0ABD1N006_9FABA</name>
<evidence type="ECO:0000313" key="2">
    <source>
        <dbReference type="EMBL" id="KAL2341415.1"/>
    </source>
</evidence>
<organism evidence="2 3">
    <name type="scientific">Flemingia macrophylla</name>
    <dbReference type="NCBI Taxonomy" id="520843"/>
    <lineage>
        <taxon>Eukaryota</taxon>
        <taxon>Viridiplantae</taxon>
        <taxon>Streptophyta</taxon>
        <taxon>Embryophyta</taxon>
        <taxon>Tracheophyta</taxon>
        <taxon>Spermatophyta</taxon>
        <taxon>Magnoliopsida</taxon>
        <taxon>eudicotyledons</taxon>
        <taxon>Gunneridae</taxon>
        <taxon>Pentapetalae</taxon>
        <taxon>rosids</taxon>
        <taxon>fabids</taxon>
        <taxon>Fabales</taxon>
        <taxon>Fabaceae</taxon>
        <taxon>Papilionoideae</taxon>
        <taxon>50 kb inversion clade</taxon>
        <taxon>NPAAA clade</taxon>
        <taxon>indigoferoid/millettioid clade</taxon>
        <taxon>Phaseoleae</taxon>
        <taxon>Flemingia</taxon>
    </lineage>
</organism>
<feature type="compositionally biased region" description="Basic and acidic residues" evidence="1">
    <location>
        <begin position="278"/>
        <end position="289"/>
    </location>
</feature>
<feature type="region of interest" description="Disordered" evidence="1">
    <location>
        <begin position="274"/>
        <end position="321"/>
    </location>
</feature>
<reference evidence="2 3" key="1">
    <citation type="submission" date="2024-08" db="EMBL/GenBank/DDBJ databases">
        <title>Insights into the chromosomal genome structure of Flemingia macrophylla.</title>
        <authorList>
            <person name="Ding Y."/>
            <person name="Zhao Y."/>
            <person name="Bi W."/>
            <person name="Wu M."/>
            <person name="Zhao G."/>
            <person name="Gong Y."/>
            <person name="Li W."/>
            <person name="Zhang P."/>
        </authorList>
    </citation>
    <scope>NUCLEOTIDE SEQUENCE [LARGE SCALE GENOMIC DNA]</scope>
    <source>
        <strain evidence="2">DYQJB</strain>
        <tissue evidence="2">Leaf</tissue>
    </source>
</reference>
<dbReference type="EMBL" id="JBGMDY010000003">
    <property type="protein sequence ID" value="KAL2341415.1"/>
    <property type="molecule type" value="Genomic_DNA"/>
</dbReference>
<proteinExistence type="predicted"/>
<evidence type="ECO:0000256" key="1">
    <source>
        <dbReference type="SAM" id="MobiDB-lite"/>
    </source>
</evidence>
<dbReference type="Proteomes" id="UP001603857">
    <property type="component" value="Unassembled WGS sequence"/>
</dbReference>
<protein>
    <submittedName>
        <fullName evidence="2">Uncharacterized protein</fullName>
    </submittedName>
</protein>
<feature type="compositionally biased region" description="Polar residues" evidence="1">
    <location>
        <begin position="312"/>
        <end position="321"/>
    </location>
</feature>
<evidence type="ECO:0000313" key="3">
    <source>
        <dbReference type="Proteomes" id="UP001603857"/>
    </source>
</evidence>
<dbReference type="AlphaFoldDB" id="A0ABD1N006"/>
<gene>
    <name evidence="2" type="ORF">Fmac_009355</name>
</gene>
<feature type="compositionally biased region" description="Pro residues" evidence="1">
    <location>
        <begin position="296"/>
        <end position="310"/>
    </location>
</feature>
<accession>A0ABD1N006</accession>
<comment type="caution">
    <text evidence="2">The sequence shown here is derived from an EMBL/GenBank/DDBJ whole genome shotgun (WGS) entry which is preliminary data.</text>
</comment>
<sequence>MVVLRRGPVAGAIKTWGYSANSRVCMTYPHYFGHISSSRPPFEYRLGWVPKPSVFEEEVHIGLAIETYSLGSVGSPSQVCSRRRSIIGLSIETNIDLTGSPSRVCSKRRSINSLKFCFRLGKASEPGECARRIVVLGSAKPLSQLCGGRGLFASWEGASCPERVAPLLLSRAEGGSGGPTVVVASASGLGGSEGVSRSPGGGGVVVAGGGVVVASGGGGGGDGRHRCVAGWVGASWVCVAAGGFHHTTASFQATDGNRSSHHRRDAAISLLCIPPSRTAKDNRSSDHCLRSTPMRSPAPPTTAATPPPPSLVRSQGQPQTS</sequence>
<keyword evidence="3" id="KW-1185">Reference proteome</keyword>